<dbReference type="GO" id="GO:0043546">
    <property type="term" value="F:molybdopterin cofactor binding"/>
    <property type="evidence" value="ECO:0007669"/>
    <property type="project" value="InterPro"/>
</dbReference>
<dbReference type="STRING" id="1742359.GCA_001439625_00668"/>
<dbReference type="PROSITE" id="PS51318">
    <property type="entry name" value="TAT"/>
    <property type="match status" value="1"/>
</dbReference>
<dbReference type="Gene3D" id="2.40.40.20">
    <property type="match status" value="1"/>
</dbReference>
<comment type="similarity">
    <text evidence="2">Belongs to the prokaryotic molybdopterin-containing oxidoreductase family.</text>
</comment>
<dbReference type="Gene3D" id="3.40.50.740">
    <property type="match status" value="1"/>
</dbReference>
<dbReference type="GO" id="GO:0009055">
    <property type="term" value="F:electron transfer activity"/>
    <property type="evidence" value="ECO:0007669"/>
    <property type="project" value="TreeGrafter"/>
</dbReference>
<evidence type="ECO:0000256" key="8">
    <source>
        <dbReference type="ARBA" id="ARBA00023014"/>
    </source>
</evidence>
<dbReference type="InterPro" id="IPR006655">
    <property type="entry name" value="Mopterin_OxRdtase_prok_CS"/>
</dbReference>
<dbReference type="InterPro" id="IPR006311">
    <property type="entry name" value="TAT_signal"/>
</dbReference>
<evidence type="ECO:0000313" key="10">
    <source>
        <dbReference type="EMBL" id="QED47762.1"/>
    </source>
</evidence>
<keyword evidence="7" id="KW-0408">Iron</keyword>
<dbReference type="Pfam" id="PF01568">
    <property type="entry name" value="Molydop_binding"/>
    <property type="match status" value="1"/>
</dbReference>
<keyword evidence="3" id="KW-0500">Molybdenum</keyword>
<evidence type="ECO:0000256" key="7">
    <source>
        <dbReference type="ARBA" id="ARBA00023004"/>
    </source>
</evidence>
<reference evidence="11" key="1">
    <citation type="submission" date="2019-08" db="EMBL/GenBank/DDBJ databases">
        <authorList>
            <person name="Zheng X."/>
        </authorList>
    </citation>
    <scope>NUCLEOTIDE SEQUENCE [LARGE SCALE GENOMIC DNA]</scope>
    <source>
        <strain evidence="11">FJAT-25496</strain>
    </source>
</reference>
<dbReference type="InterPro" id="IPR019546">
    <property type="entry name" value="TAT_signal_bac_arc"/>
</dbReference>
<dbReference type="KEGG" id="bda:FSZ17_11120"/>
<accession>A0A5B8Z3S8</accession>
<feature type="domain" description="4Fe-4S Mo/W bis-MGD-type" evidence="9">
    <location>
        <begin position="56"/>
        <end position="116"/>
    </location>
</feature>
<dbReference type="PROSITE" id="PS51669">
    <property type="entry name" value="4FE4S_MOW_BIS_MGD"/>
    <property type="match status" value="1"/>
</dbReference>
<dbReference type="InterPro" id="IPR009010">
    <property type="entry name" value="Asp_de-COase-like_dom_sf"/>
</dbReference>
<proteinExistence type="inferred from homology"/>
<dbReference type="GO" id="GO:0030151">
    <property type="term" value="F:molybdenum ion binding"/>
    <property type="evidence" value="ECO:0007669"/>
    <property type="project" value="InterPro"/>
</dbReference>
<keyword evidence="5" id="KW-0732">Signal</keyword>
<evidence type="ECO:0000313" key="11">
    <source>
        <dbReference type="Proteomes" id="UP000321555"/>
    </source>
</evidence>
<evidence type="ECO:0000256" key="3">
    <source>
        <dbReference type="ARBA" id="ARBA00022505"/>
    </source>
</evidence>
<dbReference type="NCBIfam" id="TIGR02166">
    <property type="entry name" value="dmsA_ynfE"/>
    <property type="match status" value="1"/>
</dbReference>
<dbReference type="Proteomes" id="UP000321555">
    <property type="component" value="Chromosome"/>
</dbReference>
<sequence length="798" mass="88679">MKKEKSGGLLNQKIGRRSFLKWSGAVAAPAVLGTSIGFTKLKEADTVLAESKDSTEKIYYTSNGNNCGGRCVIKAHVKNGQVVRISTQIKEEENGQPALKACVRGRNYRNMTYHPDRLKYPMKRVGKRGEGKFERISWDEAIDTIASEMKRITKKYGPASRYSVYGWGNGYGVTSDISSVNKLLALTGGYLNYRGNYSSFQTGTATPTIYGTGSSGNSYSSLAYSKVIILMAHNPGATVFGTTMRTYLMKARENGAKIIVVDPRYSESAKGLADEWIPIKPTTDTALMDAMAYVIYTEGLHDQAFLDKYCIGFDEKTLPEGIDAKESIKAYLLGEKDGIKKTPEWAEKITGMDRNTIKYLARLYATNKPGALMLGNGGQRHAYGEQHPRGGALLACMTGNVGVLGGWASAKGDCAGRPSGWQSRFSSATNPVEASISCFTFTDAIFRGTEMTAEDGLQGADKLDTNIKLIFNFSGNALLNQHSDINRTKEILADESKAEFIVVNDIFMTPSAKYADILLPGTTFLERNDILNPWSDEGYVTVQQKVLEPLYECRDEYEVCAAIAKKLGVYDKFTEGKTRREWMDDYVEAVRESVDPNFPSFDELCKKGVHFFPMDDITIAFEDFVKDPKVNPLSTPTGKIELFSKTVWDMNQHDEIPAIPKYIAAWEGPEDPLIEKYPLQLIGWHFVRRCHSIHDNQPWLEEAEKQVMWMNPIDAKKRNIKDSDKVKVFNDRGTIFIPVHVTNKIVPGVIAVPQGAWHSADKNGNDVRGSLNVLTNSRPTAWAKANPQHTNLAEVEKA</sequence>
<evidence type="ECO:0000259" key="9">
    <source>
        <dbReference type="PROSITE" id="PS51669"/>
    </source>
</evidence>
<dbReference type="GO" id="GO:0009061">
    <property type="term" value="P:anaerobic respiration"/>
    <property type="evidence" value="ECO:0007669"/>
    <property type="project" value="TreeGrafter"/>
</dbReference>
<dbReference type="RefSeq" id="WP_057770301.1">
    <property type="nucleotide sequence ID" value="NZ_CP042593.1"/>
</dbReference>
<dbReference type="InterPro" id="IPR006657">
    <property type="entry name" value="MoPterin_dinucl-bd_dom"/>
</dbReference>
<evidence type="ECO:0000256" key="5">
    <source>
        <dbReference type="ARBA" id="ARBA00022729"/>
    </source>
</evidence>
<dbReference type="GO" id="GO:0030288">
    <property type="term" value="C:outer membrane-bounded periplasmic space"/>
    <property type="evidence" value="ECO:0007669"/>
    <property type="project" value="TreeGrafter"/>
</dbReference>
<dbReference type="SUPFAM" id="SSF50692">
    <property type="entry name" value="ADC-like"/>
    <property type="match status" value="1"/>
</dbReference>
<dbReference type="EMBL" id="CP042593">
    <property type="protein sequence ID" value="QED47762.1"/>
    <property type="molecule type" value="Genomic_DNA"/>
</dbReference>
<protein>
    <submittedName>
        <fullName evidence="10">Molybdopterin-dependent oxidoreductase</fullName>
    </submittedName>
</protein>
<dbReference type="InterPro" id="IPR050612">
    <property type="entry name" value="Prok_Mopterin_Oxidored"/>
</dbReference>
<evidence type="ECO:0000256" key="4">
    <source>
        <dbReference type="ARBA" id="ARBA00022723"/>
    </source>
</evidence>
<organism evidence="10 11">
    <name type="scientific">Cytobacillus dafuensis</name>
    <name type="common">Bacillus dafuensis</name>
    <dbReference type="NCBI Taxonomy" id="1742359"/>
    <lineage>
        <taxon>Bacteria</taxon>
        <taxon>Bacillati</taxon>
        <taxon>Bacillota</taxon>
        <taxon>Bacilli</taxon>
        <taxon>Bacillales</taxon>
        <taxon>Bacillaceae</taxon>
        <taxon>Cytobacillus</taxon>
    </lineage>
</organism>
<dbReference type="Gene3D" id="3.40.50.12440">
    <property type="match status" value="1"/>
</dbReference>
<dbReference type="Pfam" id="PF04879">
    <property type="entry name" value="Molybdop_Fe4S4"/>
    <property type="match status" value="1"/>
</dbReference>
<dbReference type="Gene3D" id="3.40.228.10">
    <property type="entry name" value="Dimethylsulfoxide Reductase, domain 2"/>
    <property type="match status" value="2"/>
</dbReference>
<dbReference type="GO" id="GO:0051539">
    <property type="term" value="F:4 iron, 4 sulfur cluster binding"/>
    <property type="evidence" value="ECO:0007669"/>
    <property type="project" value="InterPro"/>
</dbReference>
<dbReference type="CDD" id="cd02770">
    <property type="entry name" value="MopB_DmsA-EC"/>
    <property type="match status" value="1"/>
</dbReference>
<evidence type="ECO:0000256" key="1">
    <source>
        <dbReference type="ARBA" id="ARBA00001942"/>
    </source>
</evidence>
<dbReference type="Pfam" id="PF10518">
    <property type="entry name" value="TAT_signal"/>
    <property type="match status" value="1"/>
</dbReference>
<dbReference type="InterPro" id="IPR011888">
    <property type="entry name" value="Anaer_DMSO_reductase"/>
</dbReference>
<keyword evidence="8" id="KW-0411">Iron-sulfur</keyword>
<dbReference type="Pfam" id="PF00384">
    <property type="entry name" value="Molybdopterin"/>
    <property type="match status" value="1"/>
</dbReference>
<keyword evidence="4" id="KW-0479">Metal-binding</keyword>
<name>A0A5B8Z3S8_CYTDA</name>
<gene>
    <name evidence="10" type="ORF">FSZ17_11120</name>
</gene>
<dbReference type="GO" id="GO:0009389">
    <property type="term" value="F:dimethyl sulfoxide reductase activity"/>
    <property type="evidence" value="ECO:0007669"/>
    <property type="project" value="InterPro"/>
</dbReference>
<dbReference type="OrthoDB" id="9803192at2"/>
<evidence type="ECO:0000256" key="2">
    <source>
        <dbReference type="ARBA" id="ARBA00010312"/>
    </source>
</evidence>
<dbReference type="PROSITE" id="PS00932">
    <property type="entry name" value="MOLYBDOPTERIN_PROK_3"/>
    <property type="match status" value="1"/>
</dbReference>
<dbReference type="InterPro" id="IPR006963">
    <property type="entry name" value="Mopterin_OxRdtase_4Fe-4S_dom"/>
</dbReference>
<dbReference type="AlphaFoldDB" id="A0A5B8Z3S8"/>
<dbReference type="InterPro" id="IPR006656">
    <property type="entry name" value="Mopterin_OxRdtase"/>
</dbReference>
<dbReference type="PROSITE" id="PS00490">
    <property type="entry name" value="MOLYBDOPTERIN_PROK_2"/>
    <property type="match status" value="1"/>
</dbReference>
<keyword evidence="11" id="KW-1185">Reference proteome</keyword>
<dbReference type="PANTHER" id="PTHR43742">
    <property type="entry name" value="TRIMETHYLAMINE-N-OXIDE REDUCTASE"/>
    <property type="match status" value="1"/>
</dbReference>
<comment type="cofactor">
    <cofactor evidence="1">
        <name>Mo-bis(molybdopterin guanine dinucleotide)</name>
        <dbReference type="ChEBI" id="CHEBI:60539"/>
    </cofactor>
</comment>
<evidence type="ECO:0000256" key="6">
    <source>
        <dbReference type="ARBA" id="ARBA00023002"/>
    </source>
</evidence>
<dbReference type="CDD" id="cd02794">
    <property type="entry name" value="MopB_CT_DmsA-EC"/>
    <property type="match status" value="1"/>
</dbReference>
<dbReference type="PANTHER" id="PTHR43742:SF3">
    <property type="entry name" value="DIMETHYL SULFOXIDE REDUCTASE DMSA"/>
    <property type="match status" value="1"/>
</dbReference>
<dbReference type="SUPFAM" id="SSF53706">
    <property type="entry name" value="Formate dehydrogenase/DMSO reductase, domains 1-3"/>
    <property type="match status" value="1"/>
</dbReference>
<keyword evidence="6" id="KW-0560">Oxidoreductase</keyword>